<proteinExistence type="predicted"/>
<reference evidence="2 3" key="1">
    <citation type="submission" date="2018-08" db="EMBL/GenBank/DDBJ databases">
        <title>A genome reference for cultivated species of the human gut microbiota.</title>
        <authorList>
            <person name="Zou Y."/>
            <person name="Xue W."/>
            <person name="Luo G."/>
        </authorList>
    </citation>
    <scope>NUCLEOTIDE SEQUENCE [LARGE SCALE GENOMIC DNA]</scope>
    <source>
        <strain evidence="2 3">OF01-3</strain>
    </source>
</reference>
<evidence type="ECO:0000313" key="2">
    <source>
        <dbReference type="EMBL" id="RGB74425.1"/>
    </source>
</evidence>
<dbReference type="OrthoDB" id="1691010at2"/>
<dbReference type="EMBL" id="QVEU01000011">
    <property type="protein sequence ID" value="RGB74425.1"/>
    <property type="molecule type" value="Genomic_DNA"/>
</dbReference>
<dbReference type="Proteomes" id="UP000261011">
    <property type="component" value="Unassembled WGS sequence"/>
</dbReference>
<keyword evidence="3" id="KW-1185">Reference proteome</keyword>
<sequence>MDRRFEKTLSQILSVVVLTLFIITIISSRANIFAINYIWAVGFLIAWALMLVYGIYILFQKNSYGLSIFTAIVTAIGFGVLSVPAILVLARFIPGLPVGLNLNNQFLNLNNQLILYTVLIVVYFIHILNILKLRNMTEEYVECSDNEDISSIINNDLEENSEDYDIITKNSDDKIVFESDINEEVEYNTEKVDLVEELTDEDLKLMEGEDNNG</sequence>
<name>A0A3E2TFG6_9FIRM</name>
<keyword evidence="1" id="KW-0812">Transmembrane</keyword>
<feature type="transmembrane region" description="Helical" evidence="1">
    <location>
        <begin position="12"/>
        <end position="32"/>
    </location>
</feature>
<protein>
    <submittedName>
        <fullName evidence="2">Uncharacterized protein</fullName>
    </submittedName>
</protein>
<organism evidence="2 3">
    <name type="scientific">Anaerococcus nagyae</name>
    <dbReference type="NCBI Taxonomy" id="1755241"/>
    <lineage>
        <taxon>Bacteria</taxon>
        <taxon>Bacillati</taxon>
        <taxon>Bacillota</taxon>
        <taxon>Tissierellia</taxon>
        <taxon>Tissierellales</taxon>
        <taxon>Peptoniphilaceae</taxon>
        <taxon>Anaerococcus</taxon>
    </lineage>
</organism>
<accession>A0A3E2TFG6</accession>
<dbReference type="AlphaFoldDB" id="A0A3E2TFG6"/>
<keyword evidence="1" id="KW-1133">Transmembrane helix</keyword>
<feature type="transmembrane region" description="Helical" evidence="1">
    <location>
        <begin position="66"/>
        <end position="93"/>
    </location>
</feature>
<feature type="transmembrane region" description="Helical" evidence="1">
    <location>
        <begin position="113"/>
        <end position="131"/>
    </location>
</feature>
<dbReference type="RefSeq" id="WP_117522318.1">
    <property type="nucleotide sequence ID" value="NZ_QVEU01000011.1"/>
</dbReference>
<feature type="transmembrane region" description="Helical" evidence="1">
    <location>
        <begin position="38"/>
        <end position="59"/>
    </location>
</feature>
<keyword evidence="1" id="KW-0472">Membrane</keyword>
<evidence type="ECO:0000313" key="3">
    <source>
        <dbReference type="Proteomes" id="UP000261011"/>
    </source>
</evidence>
<evidence type="ECO:0000256" key="1">
    <source>
        <dbReference type="SAM" id="Phobius"/>
    </source>
</evidence>
<gene>
    <name evidence="2" type="ORF">DXA39_08660</name>
</gene>
<comment type="caution">
    <text evidence="2">The sequence shown here is derived from an EMBL/GenBank/DDBJ whole genome shotgun (WGS) entry which is preliminary data.</text>
</comment>